<dbReference type="AlphaFoldDB" id="A0AAF0JN23"/>
<name>A0AAF0JN23_9EURY</name>
<dbReference type="GeneID" id="79949689"/>
<dbReference type="SUPFAM" id="SSF64182">
    <property type="entry name" value="DHH phosphoesterases"/>
    <property type="match status" value="1"/>
</dbReference>
<organism evidence="1 2">
    <name type="scientific">Methanomicrobium antiquum</name>
    <dbReference type="NCBI Taxonomy" id="487686"/>
    <lineage>
        <taxon>Archaea</taxon>
        <taxon>Methanobacteriati</taxon>
        <taxon>Methanobacteriota</taxon>
        <taxon>Stenosarchaea group</taxon>
        <taxon>Methanomicrobia</taxon>
        <taxon>Methanomicrobiales</taxon>
        <taxon>Methanomicrobiaceae</taxon>
        <taxon>Methanomicrobium</taxon>
    </lineage>
</organism>
<proteinExistence type="predicted"/>
<evidence type="ECO:0000313" key="1">
    <source>
        <dbReference type="EMBL" id="WFN37707.1"/>
    </source>
</evidence>
<dbReference type="EMBL" id="CP091092">
    <property type="protein sequence ID" value="WFN37707.1"/>
    <property type="molecule type" value="Genomic_DNA"/>
</dbReference>
<dbReference type="Gene3D" id="3.10.310.30">
    <property type="match status" value="1"/>
</dbReference>
<evidence type="ECO:0000313" key="2">
    <source>
        <dbReference type="Proteomes" id="UP001218895"/>
    </source>
</evidence>
<keyword evidence="2" id="KW-1185">Reference proteome</keyword>
<dbReference type="PANTHER" id="PTHR42146:SF1">
    <property type="entry name" value="OLIGORIBONUCLEASE NRNB"/>
    <property type="match status" value="1"/>
</dbReference>
<dbReference type="InterPro" id="IPR052968">
    <property type="entry name" value="Nucleotide_metab_enz"/>
</dbReference>
<reference evidence="1" key="1">
    <citation type="submission" date="2022-01" db="EMBL/GenBank/DDBJ databases">
        <title>Complete genome of Methanomicrobium antiquum DSM 21220.</title>
        <authorList>
            <person name="Chen S.-C."/>
            <person name="You Y.-T."/>
            <person name="Zhou Y.-Z."/>
            <person name="Lai M.-C."/>
        </authorList>
    </citation>
    <scope>NUCLEOTIDE SEQUENCE</scope>
    <source>
        <strain evidence="1">DSM 21220</strain>
    </source>
</reference>
<dbReference type="RefSeq" id="WP_278100547.1">
    <property type="nucleotide sequence ID" value="NZ_CP091092.1"/>
</dbReference>
<dbReference type="InterPro" id="IPR038763">
    <property type="entry name" value="DHH_sf"/>
</dbReference>
<gene>
    <name evidence="1" type="ORF">L1994_04785</name>
</gene>
<sequence length="326" mass="36622">MSRKKNKKGDNTGFVKALTERKTGIVHLTHNDLDAAGCDSVHRIKYGSVFTIWSSVGKFPGNLLAVSKTPGKGDIISISDLGYHDSVINSLKIAKDNGWIIEWRDHHRWTDDEKKKVMEIADYLCVDTDVCATGIVARDLMPGDNWSKEIARVVCDYDLWKHNDENSKILGEVCTKRKNLDLVRDCLLKGSITNTAILEIYKEISEEKESAIEKSIKNTKLFQGKYIVAFAPLYGYPSETAHAIRDRMGTDIEVIVSESGKFSIRSAPPVSHIIAKKFKGGGHPPAAGGMFEFSLSDKISFFLFKKNKHFKELFDFTEKLDEIMNV</sequence>
<dbReference type="PANTHER" id="PTHR42146">
    <property type="entry name" value="3',5'-CYCLIC-NUCLEOTIDE PHOSPHODIESTERASE"/>
    <property type="match status" value="1"/>
</dbReference>
<protein>
    <submittedName>
        <fullName evidence="1">Phosphoesterase</fullName>
    </submittedName>
</protein>
<dbReference type="Proteomes" id="UP001218895">
    <property type="component" value="Chromosome"/>
</dbReference>
<dbReference type="KEGG" id="manq:L1994_04785"/>
<accession>A0AAF0JN23</accession>